<dbReference type="PROSITE" id="PS50302">
    <property type="entry name" value="PUM"/>
    <property type="match status" value="7"/>
</dbReference>
<proteinExistence type="predicted"/>
<dbReference type="Proteomes" id="UP001642484">
    <property type="component" value="Unassembled WGS sequence"/>
</dbReference>
<evidence type="ECO:0008006" key="9">
    <source>
        <dbReference type="Google" id="ProtNLM"/>
    </source>
</evidence>
<dbReference type="PANTHER" id="PTHR12537">
    <property type="entry name" value="RNA BINDING PROTEIN PUMILIO-RELATED"/>
    <property type="match status" value="1"/>
</dbReference>
<dbReference type="EMBL" id="CAXAMN010009224">
    <property type="protein sequence ID" value="CAK9028048.1"/>
    <property type="molecule type" value="Genomic_DNA"/>
</dbReference>
<evidence type="ECO:0000256" key="1">
    <source>
        <dbReference type="ARBA" id="ARBA00022737"/>
    </source>
</evidence>
<dbReference type="SUPFAM" id="SSF47473">
    <property type="entry name" value="EF-hand"/>
    <property type="match status" value="1"/>
</dbReference>
<organism evidence="7 8">
    <name type="scientific">Durusdinium trenchii</name>
    <dbReference type="NCBI Taxonomy" id="1381693"/>
    <lineage>
        <taxon>Eukaryota</taxon>
        <taxon>Sar</taxon>
        <taxon>Alveolata</taxon>
        <taxon>Dinophyceae</taxon>
        <taxon>Suessiales</taxon>
        <taxon>Symbiodiniaceae</taxon>
        <taxon>Durusdinium</taxon>
    </lineage>
</organism>
<dbReference type="SUPFAM" id="SSF48371">
    <property type="entry name" value="ARM repeat"/>
    <property type="match status" value="1"/>
</dbReference>
<feature type="region of interest" description="Disordered" evidence="4">
    <location>
        <begin position="147"/>
        <end position="196"/>
    </location>
</feature>
<feature type="compositionally biased region" description="Basic residues" evidence="4">
    <location>
        <begin position="60"/>
        <end position="69"/>
    </location>
</feature>
<evidence type="ECO:0000313" key="8">
    <source>
        <dbReference type="Proteomes" id="UP001642484"/>
    </source>
</evidence>
<feature type="repeat" description="Pumilio" evidence="3">
    <location>
        <begin position="290"/>
        <end position="325"/>
    </location>
</feature>
<accession>A0ABP0KMG4</accession>
<feature type="compositionally biased region" description="Basic and acidic residues" evidence="4">
    <location>
        <begin position="36"/>
        <end position="45"/>
    </location>
</feature>
<dbReference type="PANTHER" id="PTHR12537:SF12">
    <property type="entry name" value="MATERNAL PROTEIN PUMILIO"/>
    <property type="match status" value="1"/>
</dbReference>
<feature type="domain" description="EF-hand" evidence="5">
    <location>
        <begin position="784"/>
        <end position="819"/>
    </location>
</feature>
<dbReference type="PROSITE" id="PS00018">
    <property type="entry name" value="EF_HAND_1"/>
    <property type="match status" value="2"/>
</dbReference>
<dbReference type="PROSITE" id="PS50303">
    <property type="entry name" value="PUM_HD"/>
    <property type="match status" value="1"/>
</dbReference>
<keyword evidence="8" id="KW-1185">Reference proteome</keyword>
<evidence type="ECO:0000259" key="5">
    <source>
        <dbReference type="PROSITE" id="PS50222"/>
    </source>
</evidence>
<comment type="caution">
    <text evidence="7">The sequence shown here is derived from an EMBL/GenBank/DDBJ whole genome shotgun (WGS) entry which is preliminary data.</text>
</comment>
<feature type="domain" description="EF-hand" evidence="5">
    <location>
        <begin position="725"/>
        <end position="760"/>
    </location>
</feature>
<dbReference type="Pfam" id="PF22493">
    <property type="entry name" value="PUF_NOP9"/>
    <property type="match status" value="1"/>
</dbReference>
<evidence type="ECO:0000256" key="3">
    <source>
        <dbReference type="PROSITE-ProRule" id="PRU00317"/>
    </source>
</evidence>
<feature type="repeat" description="Pumilio" evidence="3">
    <location>
        <begin position="434"/>
        <end position="471"/>
    </location>
</feature>
<dbReference type="PROSITE" id="PS50222">
    <property type="entry name" value="EF_HAND_2"/>
    <property type="match status" value="2"/>
</dbReference>
<dbReference type="InterPro" id="IPR018247">
    <property type="entry name" value="EF_Hand_1_Ca_BS"/>
</dbReference>
<dbReference type="SMART" id="SM00054">
    <property type="entry name" value="EFh"/>
    <property type="match status" value="3"/>
</dbReference>
<feature type="repeat" description="Pumilio" evidence="3">
    <location>
        <begin position="216"/>
        <end position="253"/>
    </location>
</feature>
<dbReference type="CDD" id="cd07920">
    <property type="entry name" value="Pumilio"/>
    <property type="match status" value="1"/>
</dbReference>
<evidence type="ECO:0000259" key="6">
    <source>
        <dbReference type="PROSITE" id="PS50303"/>
    </source>
</evidence>
<evidence type="ECO:0000256" key="2">
    <source>
        <dbReference type="ARBA" id="ARBA00022837"/>
    </source>
</evidence>
<dbReference type="Pfam" id="PF13202">
    <property type="entry name" value="EF-hand_5"/>
    <property type="match status" value="2"/>
</dbReference>
<dbReference type="InterPro" id="IPR016024">
    <property type="entry name" value="ARM-type_fold"/>
</dbReference>
<dbReference type="InterPro" id="IPR001313">
    <property type="entry name" value="Pumilio_RNA-bd_rpt"/>
</dbReference>
<dbReference type="SMART" id="SM00025">
    <property type="entry name" value="Pumilio"/>
    <property type="match status" value="7"/>
</dbReference>
<dbReference type="InterPro" id="IPR033712">
    <property type="entry name" value="Pumilio_RNA-bd"/>
</dbReference>
<dbReference type="InterPro" id="IPR011989">
    <property type="entry name" value="ARM-like"/>
</dbReference>
<feature type="repeat" description="Pumilio" evidence="3">
    <location>
        <begin position="254"/>
        <end position="289"/>
    </location>
</feature>
<sequence>MADYFSSGATASAAARADALRGPLPMQIDPGPQMAKDGDSPRKIESSFNLEYEGGGGSKGRGRGRKSGRTPKASAAAAEFQPPFGYGYPPMPLPFPQAAFGAPPLPLPPQQYAALMQGQMNQMNQMNMYFGQGMTIPPMYPPVPPVVEPTGAPKNAKPRRTDMAGGKAGPREAKGKRRAKGKNAKEEPAAALEDDETLSAQLNQVRRQLRDVPLDEILQENLVSEFAKDQYGTRYLQSKLDEAREESKQLVYSAIREEAPDLARDPYGNHLVQKVFDSADAQQKKAMVAALQGHVAKLSQDQCGCRVIQKAINAVSKESQQQISRELEDHVDDCIRNMHGNHVIQKCIEQMPPDSVNFIIRAVEQRAEETARHVYGCRVIQRLLEHCVSEQLKPMLEQILQNVAVLAKDAYGNYVVQHMLEHGRKEDKQRIIQTIRQNIADFSREKYSSNVVEKCFEIATVGEHADSEIIQQERAALLQTVLEVPEVLYAMCTNTYGNYVVVELDGRDPVGGLFPLRKEHVVASLRLRQLAFRTARASCTASGAVGLTVFGLVVCPYVWRRAPLSDAESEALDEDLMQITALDRGDKLSAAEIWAAVAELRVPPFSFHDLQRPLCFGLFQLVGRFTFACYSDASGVMTLQEFHCAVHKMVDLALEIHSHVVVAIGAGHARSSPVARAKAVRELSSLMVPGLFRVLDFDASGDIGTHEFLRGALLLLATVQGAPLDTPQLAELAFRLADSDGDGYVTALELGRWVARAVEHGVLEPELQMEPRGPFGLFGERRLEPAQLAAKWLREADLDRDGKLLPDEFRVLAPRLRLHRVISSMVQRIMEHARGDAELQRLYQAIRSVEHQIMTRDAPPGAKEDLREVFKHIQNYISKMNMS</sequence>
<dbReference type="Gene3D" id="1.25.10.10">
    <property type="entry name" value="Leucine-rich Repeat Variant"/>
    <property type="match status" value="1"/>
</dbReference>
<feature type="repeat" description="Pumilio" evidence="3">
    <location>
        <begin position="362"/>
        <end position="397"/>
    </location>
</feature>
<dbReference type="Pfam" id="PF00806">
    <property type="entry name" value="PUF"/>
    <property type="match status" value="2"/>
</dbReference>
<dbReference type="InterPro" id="IPR011992">
    <property type="entry name" value="EF-hand-dom_pair"/>
</dbReference>
<feature type="domain" description="PUM-HD" evidence="6">
    <location>
        <begin position="193"/>
        <end position="549"/>
    </location>
</feature>
<keyword evidence="2" id="KW-0106">Calcium</keyword>
<protein>
    <recommendedName>
        <fullName evidence="9">PUM-HD domain-containing protein</fullName>
    </recommendedName>
</protein>
<evidence type="ECO:0000313" key="7">
    <source>
        <dbReference type="EMBL" id="CAK9028048.1"/>
    </source>
</evidence>
<reference evidence="7 8" key="1">
    <citation type="submission" date="2024-02" db="EMBL/GenBank/DDBJ databases">
        <authorList>
            <person name="Chen Y."/>
            <person name="Shah S."/>
            <person name="Dougan E. K."/>
            <person name="Thang M."/>
            <person name="Chan C."/>
        </authorList>
    </citation>
    <scope>NUCLEOTIDE SEQUENCE [LARGE SCALE GENOMIC DNA]</scope>
</reference>
<dbReference type="CDD" id="cd00051">
    <property type="entry name" value="EFh"/>
    <property type="match status" value="1"/>
</dbReference>
<dbReference type="InterPro" id="IPR002048">
    <property type="entry name" value="EF_hand_dom"/>
</dbReference>
<evidence type="ECO:0000256" key="4">
    <source>
        <dbReference type="SAM" id="MobiDB-lite"/>
    </source>
</evidence>
<feature type="repeat" description="Pumilio" evidence="3">
    <location>
        <begin position="398"/>
        <end position="433"/>
    </location>
</feature>
<gene>
    <name evidence="7" type="ORF">CCMP2556_LOCUS16968</name>
</gene>
<dbReference type="InterPro" id="IPR033133">
    <property type="entry name" value="PUM-HD"/>
</dbReference>
<name>A0ABP0KMG4_9DINO</name>
<dbReference type="Gene3D" id="1.10.238.10">
    <property type="entry name" value="EF-hand"/>
    <property type="match status" value="1"/>
</dbReference>
<feature type="region of interest" description="Disordered" evidence="4">
    <location>
        <begin position="20"/>
        <end position="76"/>
    </location>
</feature>
<feature type="repeat" description="Pumilio" evidence="3">
    <location>
        <begin position="326"/>
        <end position="361"/>
    </location>
</feature>
<keyword evidence="1" id="KW-0677">Repeat</keyword>